<dbReference type="Proteomes" id="UP000066986">
    <property type="component" value="Chromosome"/>
</dbReference>
<protein>
    <recommendedName>
        <fullName evidence="1">Glycosyltransferase 2-like domain-containing protein</fullName>
    </recommendedName>
</protein>
<dbReference type="RefSeq" id="WP_003141672.1">
    <property type="nucleotide sequence ID" value="NZ_CP014164.1"/>
</dbReference>
<dbReference type="EMBL" id="CP014164">
    <property type="protein sequence ID" value="AMC01356.1"/>
    <property type="molecule type" value="Genomic_DNA"/>
</dbReference>
<sequence>MNLSVALATYNGELYLKEQIESIIGQLEEDDELIISDDGSTDSTIEIISTYLNDKRVKLYSNNEKGVIKNFENAIRKTKNNIIVLSDQDDVWLPNKAKTIKDVFSRNNTKLLVSAAKYVDSDLNEINSMNSIHPTWRKGIVKNIIKNTYIGCCMAFNREVLDIILPFPENIPMHDVWIGILVELNKSEVTYIDEPLILYRRHNNTATTNKRNNLKRIISWRFALFTNLVKRSMKFKGGRIK</sequence>
<gene>
    <name evidence="2" type="ORF">AWM76_07215</name>
</gene>
<dbReference type="KEGG" id="avs:AWM76_07215"/>
<dbReference type="GO" id="GO:0016758">
    <property type="term" value="F:hexosyltransferase activity"/>
    <property type="evidence" value="ECO:0007669"/>
    <property type="project" value="UniProtKB-ARBA"/>
</dbReference>
<dbReference type="Pfam" id="PF00535">
    <property type="entry name" value="Glycos_transf_2"/>
    <property type="match status" value="1"/>
</dbReference>
<reference evidence="3" key="2">
    <citation type="submission" date="2016-01" db="EMBL/GenBank/DDBJ databases">
        <title>Six Aerococcus type strain genome sequencing and assembly using PacBio and Illumina Hiseq.</title>
        <authorList>
            <person name="Carkaci D."/>
            <person name="Dargis R."/>
            <person name="Nielsen X.C."/>
            <person name="Skovgaard O."/>
            <person name="Fuursted K."/>
            <person name="Christensen J.J."/>
        </authorList>
    </citation>
    <scope>NUCLEOTIDE SEQUENCE [LARGE SCALE GENOMIC DNA]</scope>
    <source>
        <strain evidence="3">CCUG4311</strain>
    </source>
</reference>
<feature type="domain" description="Glycosyltransferase 2-like" evidence="1">
    <location>
        <begin position="4"/>
        <end position="162"/>
    </location>
</feature>
<proteinExistence type="predicted"/>
<dbReference type="PANTHER" id="PTHR22916">
    <property type="entry name" value="GLYCOSYLTRANSFERASE"/>
    <property type="match status" value="1"/>
</dbReference>
<dbReference type="SUPFAM" id="SSF53448">
    <property type="entry name" value="Nucleotide-diphospho-sugar transferases"/>
    <property type="match status" value="1"/>
</dbReference>
<organism evidence="2 3">
    <name type="scientific">Aerococcus viridans</name>
    <dbReference type="NCBI Taxonomy" id="1377"/>
    <lineage>
        <taxon>Bacteria</taxon>
        <taxon>Bacillati</taxon>
        <taxon>Bacillota</taxon>
        <taxon>Bacilli</taxon>
        <taxon>Lactobacillales</taxon>
        <taxon>Aerococcaceae</taxon>
        <taxon>Aerococcus</taxon>
    </lineage>
</organism>
<dbReference type="InterPro" id="IPR001173">
    <property type="entry name" value="Glyco_trans_2-like"/>
</dbReference>
<dbReference type="GeneID" id="32030708"/>
<name>A0AAU8UMP8_9LACT</name>
<evidence type="ECO:0000313" key="3">
    <source>
        <dbReference type="Proteomes" id="UP000066986"/>
    </source>
</evidence>
<dbReference type="InterPro" id="IPR029044">
    <property type="entry name" value="Nucleotide-diphossugar_trans"/>
</dbReference>
<evidence type="ECO:0000259" key="1">
    <source>
        <dbReference type="Pfam" id="PF00535"/>
    </source>
</evidence>
<accession>A0AAU8UMP8</accession>
<evidence type="ECO:0000313" key="2">
    <source>
        <dbReference type="EMBL" id="AMC01356.1"/>
    </source>
</evidence>
<dbReference type="Gene3D" id="3.90.550.10">
    <property type="entry name" value="Spore Coat Polysaccharide Biosynthesis Protein SpsA, Chain A"/>
    <property type="match status" value="1"/>
</dbReference>
<reference evidence="2 3" key="1">
    <citation type="journal article" date="2016" name="Genome Announc.">
        <title>Complete Genome Sequences of Aerococcus christensenii CCUG 28831T, Aerococcus sanguinicola CCUG 43001T, Aerococcus urinae CCUG 36881T, Aerococcus urinaeequi CCUG 28094T, Aerococcus urinaehominis CCUG 42038 BT, and Aerococcus viridans CCUG 4311T.</title>
        <authorList>
            <person name="Carkaci D."/>
            <person name="Dargis R."/>
            <person name="Nielsen X.C."/>
            <person name="Skovgaard O."/>
            <person name="Fuursted K."/>
            <person name="Christensen J.J."/>
        </authorList>
    </citation>
    <scope>NUCLEOTIDE SEQUENCE [LARGE SCALE GENOMIC DNA]</scope>
    <source>
        <strain evidence="2 3">CCUG4311</strain>
    </source>
</reference>
<dbReference type="CDD" id="cd04196">
    <property type="entry name" value="GT_2_like_d"/>
    <property type="match status" value="1"/>
</dbReference>
<dbReference type="PANTHER" id="PTHR22916:SF3">
    <property type="entry name" value="UDP-GLCNAC:BETAGAL BETA-1,3-N-ACETYLGLUCOSAMINYLTRANSFERASE-LIKE PROTEIN 1"/>
    <property type="match status" value="1"/>
</dbReference>
<dbReference type="AlphaFoldDB" id="A0AAU8UMP8"/>